<dbReference type="SMART" id="SM00822">
    <property type="entry name" value="PKS_KR"/>
    <property type="match status" value="1"/>
</dbReference>
<dbReference type="RefSeq" id="WP_078709964.1">
    <property type="nucleotide sequence ID" value="NZ_FUXL01000017.1"/>
</dbReference>
<dbReference type="OrthoDB" id="9803333at2"/>
<evidence type="ECO:0000313" key="4">
    <source>
        <dbReference type="Proteomes" id="UP000190135"/>
    </source>
</evidence>
<dbReference type="Pfam" id="PF13561">
    <property type="entry name" value="adh_short_C2"/>
    <property type="match status" value="1"/>
</dbReference>
<organism evidence="3 4">
    <name type="scientific">Consotaella salsifontis</name>
    <dbReference type="NCBI Taxonomy" id="1365950"/>
    <lineage>
        <taxon>Bacteria</taxon>
        <taxon>Pseudomonadati</taxon>
        <taxon>Pseudomonadota</taxon>
        <taxon>Alphaproteobacteria</taxon>
        <taxon>Hyphomicrobiales</taxon>
        <taxon>Aurantimonadaceae</taxon>
        <taxon>Consotaella</taxon>
    </lineage>
</organism>
<keyword evidence="4" id="KW-1185">Reference proteome</keyword>
<evidence type="ECO:0000259" key="2">
    <source>
        <dbReference type="SMART" id="SM00822"/>
    </source>
</evidence>
<comment type="similarity">
    <text evidence="1">Belongs to the short-chain dehydrogenases/reductases (SDR) family.</text>
</comment>
<proteinExistence type="inferred from homology"/>
<gene>
    <name evidence="3" type="ORF">SAMN05428963_11755</name>
</gene>
<dbReference type="PANTHER" id="PTHR43943">
    <property type="entry name" value="DEHYDROGENASE/REDUCTASE (SDR FAMILY) MEMBER 4"/>
    <property type="match status" value="1"/>
</dbReference>
<dbReference type="STRING" id="1365950.SAMN05428963_11755"/>
<dbReference type="SUPFAM" id="SSF51735">
    <property type="entry name" value="NAD(P)-binding Rossmann-fold domains"/>
    <property type="match status" value="1"/>
</dbReference>
<dbReference type="EMBL" id="FUXL01000017">
    <property type="protein sequence ID" value="SKA34536.1"/>
    <property type="molecule type" value="Genomic_DNA"/>
</dbReference>
<dbReference type="Proteomes" id="UP000190135">
    <property type="component" value="Unassembled WGS sequence"/>
</dbReference>
<accession>A0A1T4T225</accession>
<reference evidence="3 4" key="1">
    <citation type="submission" date="2017-02" db="EMBL/GenBank/DDBJ databases">
        <authorList>
            <person name="Peterson S.W."/>
        </authorList>
    </citation>
    <scope>NUCLEOTIDE SEQUENCE [LARGE SCALE GENOMIC DNA]</scope>
    <source>
        <strain evidence="3 4">USBA 369</strain>
    </source>
</reference>
<dbReference type="CDD" id="cd05233">
    <property type="entry name" value="SDR_c"/>
    <property type="match status" value="1"/>
</dbReference>
<dbReference type="InterPro" id="IPR057326">
    <property type="entry name" value="KR_dom"/>
</dbReference>
<dbReference type="PANTHER" id="PTHR43943:SF2">
    <property type="entry name" value="DEHYDROGENASE_REDUCTASE 4"/>
    <property type="match status" value="1"/>
</dbReference>
<sequence length="249" mass="25802">MGRLDGKVAVITGANSGIGLASAKRFAQEGAKVFMTGRRQAELDRAVAEVGHGARGIQGDVAKMADLDRLFESVRKEAGRIDVLFANAGGGEFAALAEVSEEHFDRTFATNVKGTFFTVQKAFPLLSDGASVILTGSTAATTGIPAFSVYGATKAAIRSFARGWILELAPRRIRVNVLVPGSTSTPGWHALAPGEEANKAFVAASEAASPLGRLGEPDEIANAALFLASDESSFVTGSELFADGGSAQI</sequence>
<name>A0A1T4T225_9HYPH</name>
<dbReference type="FunFam" id="3.40.50.720:FF:000084">
    <property type="entry name" value="Short-chain dehydrogenase reductase"/>
    <property type="match status" value="1"/>
</dbReference>
<dbReference type="InterPro" id="IPR002347">
    <property type="entry name" value="SDR_fam"/>
</dbReference>
<protein>
    <submittedName>
        <fullName evidence="3">NAD(P)-dependent dehydrogenase, short-chain alcohol dehydrogenase family</fullName>
    </submittedName>
</protein>
<dbReference type="AlphaFoldDB" id="A0A1T4T225"/>
<dbReference type="Gene3D" id="3.40.50.720">
    <property type="entry name" value="NAD(P)-binding Rossmann-like Domain"/>
    <property type="match status" value="1"/>
</dbReference>
<feature type="domain" description="Ketoreductase" evidence="2">
    <location>
        <begin position="7"/>
        <end position="172"/>
    </location>
</feature>
<dbReference type="PRINTS" id="PR00081">
    <property type="entry name" value="GDHRDH"/>
</dbReference>
<evidence type="ECO:0000313" key="3">
    <source>
        <dbReference type="EMBL" id="SKA34536.1"/>
    </source>
</evidence>
<dbReference type="InterPro" id="IPR036291">
    <property type="entry name" value="NAD(P)-bd_dom_sf"/>
</dbReference>
<evidence type="ECO:0000256" key="1">
    <source>
        <dbReference type="ARBA" id="ARBA00006484"/>
    </source>
</evidence>